<evidence type="ECO:0008006" key="4">
    <source>
        <dbReference type="Google" id="ProtNLM"/>
    </source>
</evidence>
<proteinExistence type="predicted"/>
<evidence type="ECO:0000313" key="3">
    <source>
        <dbReference type="Proteomes" id="UP000183471"/>
    </source>
</evidence>
<evidence type="ECO:0000256" key="1">
    <source>
        <dbReference type="SAM" id="MobiDB-lite"/>
    </source>
</evidence>
<reference evidence="2 3" key="1">
    <citation type="submission" date="2016-10" db="EMBL/GenBank/DDBJ databases">
        <authorList>
            <person name="Varghese N."/>
            <person name="Submissions S."/>
        </authorList>
    </citation>
    <scope>NUCLEOTIDE SEQUENCE [LARGE SCALE GENOMIC DNA]</scope>
    <source>
        <strain evidence="2 3">Nl1</strain>
    </source>
</reference>
<dbReference type="EMBL" id="FNKY01000001">
    <property type="protein sequence ID" value="SDQ88960.1"/>
    <property type="molecule type" value="Genomic_DNA"/>
</dbReference>
<comment type="caution">
    <text evidence="2">The sequence shown here is derived from an EMBL/GenBank/DDBJ whole genome shotgun (WGS) entry which is preliminary data.</text>
</comment>
<gene>
    <name evidence="2" type="ORF">SAMN05216402_2701</name>
</gene>
<protein>
    <recommendedName>
        <fullName evidence="4">Lipoprotein</fullName>
    </recommendedName>
</protein>
<dbReference type="Proteomes" id="UP000183471">
    <property type="component" value="Unassembled WGS sequence"/>
</dbReference>
<evidence type="ECO:0000313" key="2">
    <source>
        <dbReference type="EMBL" id="SDQ88960.1"/>
    </source>
</evidence>
<dbReference type="RefSeq" id="WP_074633373.1">
    <property type="nucleotide sequence ID" value="NZ_FNKY01000001.1"/>
</dbReference>
<name>A0ABY0TII2_9PROT</name>
<dbReference type="PROSITE" id="PS51257">
    <property type="entry name" value="PROKAR_LIPOPROTEIN"/>
    <property type="match status" value="1"/>
</dbReference>
<feature type="region of interest" description="Disordered" evidence="1">
    <location>
        <begin position="176"/>
        <end position="195"/>
    </location>
</feature>
<organism evidence="2 3">
    <name type="scientific">Nitrosospira multiformis</name>
    <dbReference type="NCBI Taxonomy" id="1231"/>
    <lineage>
        <taxon>Bacteria</taxon>
        <taxon>Pseudomonadati</taxon>
        <taxon>Pseudomonadota</taxon>
        <taxon>Betaproteobacteria</taxon>
        <taxon>Nitrosomonadales</taxon>
        <taxon>Nitrosomonadaceae</taxon>
        <taxon>Nitrosospira</taxon>
    </lineage>
</organism>
<sequence length="195" mass="20393">MVGKYLIALLLLTGCAGTNVNRVATGEIAGPGEVLDSKADGIRYYEIAPFLLVYTDGRGGLTSQLLFLPDLTRKRVIDPFAVLATNNTTLTFVNGVLTQGKTVVDETVVPKAIVGALEKAAIAAVNAFLNDVGTPPTTQVPPPQLFKIVLENGGGRLVGGKSVGSNGEIRMIDITVTDPGGESKTTEKSSPEKKP</sequence>
<accession>A0ABY0TII2</accession>
<keyword evidence="3" id="KW-1185">Reference proteome</keyword>
<feature type="compositionally biased region" description="Basic and acidic residues" evidence="1">
    <location>
        <begin position="184"/>
        <end position="195"/>
    </location>
</feature>